<name>A0A0A9AQL7_ARUDO</name>
<feature type="region of interest" description="Disordered" evidence="1">
    <location>
        <begin position="1"/>
        <end position="52"/>
    </location>
</feature>
<dbReference type="AlphaFoldDB" id="A0A0A9AQL7"/>
<feature type="compositionally biased region" description="Basic residues" evidence="1">
    <location>
        <begin position="8"/>
        <end position="23"/>
    </location>
</feature>
<sequence length="52" mass="6441">MRREQSRRWKTMARGRMKKKRVAGKWNLQQDKGTLHISRRRPDEGETKNYRK</sequence>
<organism evidence="2">
    <name type="scientific">Arundo donax</name>
    <name type="common">Giant reed</name>
    <name type="synonym">Donax arundinaceus</name>
    <dbReference type="NCBI Taxonomy" id="35708"/>
    <lineage>
        <taxon>Eukaryota</taxon>
        <taxon>Viridiplantae</taxon>
        <taxon>Streptophyta</taxon>
        <taxon>Embryophyta</taxon>
        <taxon>Tracheophyta</taxon>
        <taxon>Spermatophyta</taxon>
        <taxon>Magnoliopsida</taxon>
        <taxon>Liliopsida</taxon>
        <taxon>Poales</taxon>
        <taxon>Poaceae</taxon>
        <taxon>PACMAD clade</taxon>
        <taxon>Arundinoideae</taxon>
        <taxon>Arundineae</taxon>
        <taxon>Arundo</taxon>
    </lineage>
</organism>
<evidence type="ECO:0000313" key="2">
    <source>
        <dbReference type="EMBL" id="JAD54029.1"/>
    </source>
</evidence>
<feature type="compositionally biased region" description="Basic and acidic residues" evidence="1">
    <location>
        <begin position="40"/>
        <end position="52"/>
    </location>
</feature>
<evidence type="ECO:0000256" key="1">
    <source>
        <dbReference type="SAM" id="MobiDB-lite"/>
    </source>
</evidence>
<reference evidence="2" key="2">
    <citation type="journal article" date="2015" name="Data Brief">
        <title>Shoot transcriptome of the giant reed, Arundo donax.</title>
        <authorList>
            <person name="Barrero R.A."/>
            <person name="Guerrero F.D."/>
            <person name="Moolhuijzen P."/>
            <person name="Goolsby J.A."/>
            <person name="Tidwell J."/>
            <person name="Bellgard S.E."/>
            <person name="Bellgard M.I."/>
        </authorList>
    </citation>
    <scope>NUCLEOTIDE SEQUENCE</scope>
    <source>
        <tissue evidence="2">Shoot tissue taken approximately 20 cm above the soil surface</tissue>
    </source>
</reference>
<dbReference type="EMBL" id="GBRH01243866">
    <property type="protein sequence ID" value="JAD54029.1"/>
    <property type="molecule type" value="Transcribed_RNA"/>
</dbReference>
<reference evidence="2" key="1">
    <citation type="submission" date="2014-09" db="EMBL/GenBank/DDBJ databases">
        <authorList>
            <person name="Magalhaes I.L.F."/>
            <person name="Oliveira U."/>
            <person name="Santos F.R."/>
            <person name="Vidigal T.H.D.A."/>
            <person name="Brescovit A.D."/>
            <person name="Santos A.J."/>
        </authorList>
    </citation>
    <scope>NUCLEOTIDE SEQUENCE</scope>
    <source>
        <tissue evidence="2">Shoot tissue taken approximately 20 cm above the soil surface</tissue>
    </source>
</reference>
<accession>A0A0A9AQL7</accession>
<protein>
    <submittedName>
        <fullName evidence="2">Uncharacterized protein</fullName>
    </submittedName>
</protein>
<proteinExistence type="predicted"/>